<dbReference type="SUPFAM" id="SSF48619">
    <property type="entry name" value="Phospholipase A2, PLA2"/>
    <property type="match status" value="1"/>
</dbReference>
<dbReference type="GO" id="GO:0050482">
    <property type="term" value="P:arachidonate secretion"/>
    <property type="evidence" value="ECO:0007669"/>
    <property type="project" value="InterPro"/>
</dbReference>
<proteinExistence type="predicted"/>
<gene>
    <name evidence="5" type="primary">LOC115947340</name>
</gene>
<keyword evidence="2" id="KW-0964">Secreted</keyword>
<reference evidence="5" key="2">
    <citation type="submission" date="2025-08" db="UniProtKB">
        <authorList>
            <consortium name="Ensembl"/>
        </authorList>
    </citation>
    <scope>IDENTIFICATION</scope>
</reference>
<dbReference type="PROSITE" id="PS00118">
    <property type="entry name" value="PA2_HIS"/>
    <property type="match status" value="1"/>
</dbReference>
<organism evidence="5 6">
    <name type="scientific">Melopsittacus undulatus</name>
    <name type="common">Budgerigar</name>
    <name type="synonym">Psittacus undulatus</name>
    <dbReference type="NCBI Taxonomy" id="13146"/>
    <lineage>
        <taxon>Eukaryota</taxon>
        <taxon>Metazoa</taxon>
        <taxon>Chordata</taxon>
        <taxon>Craniata</taxon>
        <taxon>Vertebrata</taxon>
        <taxon>Euteleostomi</taxon>
        <taxon>Archelosauria</taxon>
        <taxon>Archosauria</taxon>
        <taxon>Dinosauria</taxon>
        <taxon>Saurischia</taxon>
        <taxon>Theropoda</taxon>
        <taxon>Coelurosauria</taxon>
        <taxon>Aves</taxon>
        <taxon>Neognathae</taxon>
        <taxon>Neoaves</taxon>
        <taxon>Telluraves</taxon>
        <taxon>Australaves</taxon>
        <taxon>Psittaciformes</taxon>
        <taxon>Psittaculidae</taxon>
        <taxon>Melopsittacus</taxon>
    </lineage>
</organism>
<evidence type="ECO:0000256" key="1">
    <source>
        <dbReference type="ARBA" id="ARBA00004613"/>
    </source>
</evidence>
<accession>A0A8V5GY27</accession>
<dbReference type="Ensembl" id="ENSMUNT00000002910.2">
    <property type="protein sequence ID" value="ENSMUNP00000002455.2"/>
    <property type="gene ID" value="ENSMUNG00000002178.2"/>
</dbReference>
<feature type="compositionally biased region" description="Basic residues" evidence="3">
    <location>
        <begin position="198"/>
        <end position="215"/>
    </location>
</feature>
<feature type="compositionally biased region" description="Low complexity" evidence="3">
    <location>
        <begin position="266"/>
        <end position="277"/>
    </location>
</feature>
<dbReference type="Proteomes" id="UP000694405">
    <property type="component" value="Chromosome 13"/>
</dbReference>
<dbReference type="GO" id="GO:0006644">
    <property type="term" value="P:phospholipid metabolic process"/>
    <property type="evidence" value="ECO:0007669"/>
    <property type="project" value="InterPro"/>
</dbReference>
<dbReference type="PANTHER" id="PTHR12253">
    <property type="entry name" value="RH14732P"/>
    <property type="match status" value="1"/>
</dbReference>
<evidence type="ECO:0000313" key="6">
    <source>
        <dbReference type="Proteomes" id="UP000694405"/>
    </source>
</evidence>
<dbReference type="InterPro" id="IPR033113">
    <property type="entry name" value="PLA2_histidine"/>
</dbReference>
<dbReference type="CDD" id="cd04704">
    <property type="entry name" value="PLA2_bee_venom_like"/>
    <property type="match status" value="1"/>
</dbReference>
<dbReference type="InterPro" id="IPR016090">
    <property type="entry name" value="PLA2-like_dom"/>
</dbReference>
<evidence type="ECO:0000256" key="2">
    <source>
        <dbReference type="ARBA" id="ARBA00022525"/>
    </source>
</evidence>
<accession>A0A8C6ITA6</accession>
<dbReference type="Pfam" id="PF05826">
    <property type="entry name" value="Phospholip_A2_2"/>
    <property type="match status" value="1"/>
</dbReference>
<feature type="domain" description="Phospholipase A2-like central" evidence="4">
    <location>
        <begin position="42"/>
        <end position="118"/>
    </location>
</feature>
<feature type="region of interest" description="Disordered" evidence="3">
    <location>
        <begin position="168"/>
        <end position="242"/>
    </location>
</feature>
<reference evidence="5" key="3">
    <citation type="submission" date="2025-09" db="UniProtKB">
        <authorList>
            <consortium name="Ensembl"/>
        </authorList>
    </citation>
    <scope>IDENTIFICATION</scope>
</reference>
<dbReference type="Gene3D" id="1.20.90.10">
    <property type="entry name" value="Phospholipase A2 domain"/>
    <property type="match status" value="1"/>
</dbReference>
<dbReference type="AlphaFoldDB" id="A0A8C6ITA6"/>
<sequence length="306" mass="33890">CQPCLSPLITPIPVLTYPSPSAAPIPAPSGPSHSQSPFSLPLGEHRDTDRCCRDHDHCQHIIHPFTVRYGYRNLRWHTISHCDCDRRLKECLQRVNDTASRVVGQAYFNVIQVPCFEFTYREECVEPYLYVWCKAYNTVAIAVPREPVLYEFGGELIDRAARPVGVPLSPPWSSTDGGGIPRDVPAHLPSSHRTAKQERKRKKANKKGKGLRKKSPSGNTELSDAAAPVPPHPTAGQDPWVPLLHLEAANAILSDAPVQEGLGRDPAPATTSPAPKTSGKRRRKERNRKKRLKGRAEAQPAPEPRS</sequence>
<dbReference type="GO" id="GO:0005576">
    <property type="term" value="C:extracellular region"/>
    <property type="evidence" value="ECO:0007669"/>
    <property type="project" value="UniProtKB-SubCell"/>
</dbReference>
<protein>
    <recommendedName>
        <fullName evidence="4">Phospholipase A2-like central domain-containing protein</fullName>
    </recommendedName>
</protein>
<reference evidence="5" key="1">
    <citation type="submission" date="2020-03" db="EMBL/GenBank/DDBJ databases">
        <title>Melopsittacus undulatus (budgerigar) genome, bMelUnd1, maternal haplotype with Z.</title>
        <authorList>
            <person name="Gedman G."/>
            <person name="Mountcastle J."/>
            <person name="Haase B."/>
            <person name="Formenti G."/>
            <person name="Wright T."/>
            <person name="Apodaca J."/>
            <person name="Pelan S."/>
            <person name="Chow W."/>
            <person name="Rhie A."/>
            <person name="Howe K."/>
            <person name="Fedrigo O."/>
            <person name="Jarvis E.D."/>
        </authorList>
    </citation>
    <scope>NUCLEOTIDE SEQUENCE [LARGE SCALE GENOMIC DNA]</scope>
</reference>
<evidence type="ECO:0000259" key="4">
    <source>
        <dbReference type="Pfam" id="PF05826"/>
    </source>
</evidence>
<comment type="subcellular location">
    <subcellularLocation>
        <location evidence="1">Secreted</location>
    </subcellularLocation>
</comment>
<dbReference type="InterPro" id="IPR036444">
    <property type="entry name" value="PLipase_A2_dom_sf"/>
</dbReference>
<feature type="region of interest" description="Disordered" evidence="3">
    <location>
        <begin position="255"/>
        <end position="306"/>
    </location>
</feature>
<evidence type="ECO:0000313" key="5">
    <source>
        <dbReference type="Ensembl" id="ENSMUNP00000002455.2"/>
    </source>
</evidence>
<evidence type="ECO:0000256" key="3">
    <source>
        <dbReference type="SAM" id="MobiDB-lite"/>
    </source>
</evidence>
<dbReference type="GO" id="GO:0004623">
    <property type="term" value="F:phospholipase A2 activity"/>
    <property type="evidence" value="ECO:0007669"/>
    <property type="project" value="InterPro"/>
</dbReference>
<name>A0A8C6ITA6_MELUD</name>
<keyword evidence="6" id="KW-1185">Reference proteome</keyword>
<feature type="compositionally biased region" description="Basic residues" evidence="3">
    <location>
        <begin position="278"/>
        <end position="293"/>
    </location>
</feature>